<reference evidence="2" key="1">
    <citation type="submission" date="2016-10" db="EMBL/GenBank/DDBJ databases">
        <authorList>
            <person name="Varghese N."/>
            <person name="Submissions S."/>
        </authorList>
    </citation>
    <scope>NUCLEOTIDE SEQUENCE [LARGE SCALE GENOMIC DNA]</scope>
    <source>
        <strain evidence="2">DSM 25329</strain>
    </source>
</reference>
<protein>
    <submittedName>
        <fullName evidence="1">Uncharacterized protein</fullName>
    </submittedName>
</protein>
<gene>
    <name evidence="1" type="ORF">SAMN04487996_12256</name>
</gene>
<evidence type="ECO:0000313" key="1">
    <source>
        <dbReference type="EMBL" id="SDG71660.1"/>
    </source>
</evidence>
<dbReference type="AlphaFoldDB" id="A0A1G7WKE0"/>
<name>A0A1G7WKE0_9BACT</name>
<dbReference type="Proteomes" id="UP000198748">
    <property type="component" value="Unassembled WGS sequence"/>
</dbReference>
<dbReference type="OrthoDB" id="933027at2"/>
<evidence type="ECO:0000313" key="2">
    <source>
        <dbReference type="Proteomes" id="UP000198748"/>
    </source>
</evidence>
<proteinExistence type="predicted"/>
<accession>A0A1G7WKE0</accession>
<dbReference type="RefSeq" id="WP_090156690.1">
    <property type="nucleotide sequence ID" value="NZ_FNAN01000022.1"/>
</dbReference>
<sequence length="322" mass="35625">MAQIVNFENFGEDLLRTIDGNGEIIMEAVAYGAESLGNDFTVLKTRDKAPLVQLDVKDAWKPASDTFSGEEAIAVRSRFATFKEGDIDLEITLSQIKEIYQSYLGWTKAPNRTLNDVNDNPFELFFLGHIIGKHFQFVRTKTTWGGVYNPAGKGAGALADGFITLFTAGRGVGGDIVASHVFDGAALTDANAYAQVNGVANLVASADELLLKEELNVYLSQTNYDKYRRNRRALFPDHVGPADRPTILDDYSNMKFTVDPGLIGKDTIVIAPKKNMLFVCNDDPGKYRLNIVKDVKSWKMSIRASLGFDYATPDWVFLNDNV</sequence>
<keyword evidence="2" id="KW-1185">Reference proteome</keyword>
<dbReference type="STRING" id="659014.SAMN04487996_12256"/>
<dbReference type="EMBL" id="FNAN01000022">
    <property type="protein sequence ID" value="SDG71660.1"/>
    <property type="molecule type" value="Genomic_DNA"/>
</dbReference>
<organism evidence="1 2">
    <name type="scientific">Dyadobacter soli</name>
    <dbReference type="NCBI Taxonomy" id="659014"/>
    <lineage>
        <taxon>Bacteria</taxon>
        <taxon>Pseudomonadati</taxon>
        <taxon>Bacteroidota</taxon>
        <taxon>Cytophagia</taxon>
        <taxon>Cytophagales</taxon>
        <taxon>Spirosomataceae</taxon>
        <taxon>Dyadobacter</taxon>
    </lineage>
</organism>